<proteinExistence type="predicted"/>
<keyword evidence="2" id="KW-1185">Reference proteome</keyword>
<protein>
    <submittedName>
        <fullName evidence="1">Uncharacterized protein</fullName>
    </submittedName>
</protein>
<reference evidence="1" key="1">
    <citation type="submission" date="2023-10" db="EMBL/GenBank/DDBJ databases">
        <title>Genome sequence of Blautia coccoides DSM 935.</title>
        <authorList>
            <person name="Boeer T."/>
            <person name="Bengelsdorf F.R."/>
            <person name="Daniel R."/>
            <person name="Poehlein A."/>
        </authorList>
    </citation>
    <scope>NUCLEOTIDE SEQUENCE [LARGE SCALE GENOMIC DNA]</scope>
    <source>
        <strain evidence="1">DSM 935</strain>
    </source>
</reference>
<gene>
    <name evidence="1" type="ORF">BLCOC_23250</name>
</gene>
<organism evidence="1 2">
    <name type="scientific">Blautia producta</name>
    <dbReference type="NCBI Taxonomy" id="33035"/>
    <lineage>
        <taxon>Bacteria</taxon>
        <taxon>Bacillati</taxon>
        <taxon>Bacillota</taxon>
        <taxon>Clostridia</taxon>
        <taxon>Lachnospirales</taxon>
        <taxon>Lachnospiraceae</taxon>
        <taxon>Blautia</taxon>
    </lineage>
</organism>
<dbReference type="Proteomes" id="UP001325248">
    <property type="component" value="Chromosome"/>
</dbReference>
<evidence type="ECO:0000313" key="2">
    <source>
        <dbReference type="Proteomes" id="UP001325248"/>
    </source>
</evidence>
<evidence type="ECO:0000313" key="1">
    <source>
        <dbReference type="EMBL" id="WPX73969.1"/>
    </source>
</evidence>
<sequence length="92" mass="10175">MTINLKESFKAYGMTGYLTDVQLDMDKDGDYDEDDAGLYEIIKSNKAVIGVTFVSDTVPTEATKYDAKFKTNVSIMPASEGDFIIFPTVVTE</sequence>
<dbReference type="EMBL" id="CP136422">
    <property type="protein sequence ID" value="WPX73969.1"/>
    <property type="molecule type" value="Genomic_DNA"/>
</dbReference>
<name>A0ABZ0UCM3_9FIRM</name>
<accession>A0ABZ0UCM3</accession>